<organism evidence="7 8">
    <name type="scientific">Morchella conica CCBAS932</name>
    <dbReference type="NCBI Taxonomy" id="1392247"/>
    <lineage>
        <taxon>Eukaryota</taxon>
        <taxon>Fungi</taxon>
        <taxon>Dikarya</taxon>
        <taxon>Ascomycota</taxon>
        <taxon>Pezizomycotina</taxon>
        <taxon>Pezizomycetes</taxon>
        <taxon>Pezizales</taxon>
        <taxon>Morchellaceae</taxon>
        <taxon>Morchella</taxon>
    </lineage>
</organism>
<name>A0A3N4KBE8_9PEZI</name>
<keyword evidence="6" id="KW-0472">Membrane</keyword>
<protein>
    <recommendedName>
        <fullName evidence="9">DUF676 domain-containing protein</fullName>
    </recommendedName>
</protein>
<dbReference type="OrthoDB" id="7464126at2759"/>
<evidence type="ECO:0000256" key="3">
    <source>
        <dbReference type="ARBA" id="ARBA00004370"/>
    </source>
</evidence>
<dbReference type="PANTHER" id="PTHR48182:SF2">
    <property type="entry name" value="PROTEIN SERAC1"/>
    <property type="match status" value="1"/>
</dbReference>
<evidence type="ECO:0000256" key="2">
    <source>
        <dbReference type="ARBA" id="ARBA00004240"/>
    </source>
</evidence>
<sequence length="256" mass="28117">VIAVTGLGGHAFGSWKAKNGDFMWLRDALPTDISGLRILTYGYESSLIGSTSFASIPSYATELLHSLMGARCHDDVQRPPVFICHSLGGLVVKEVSLVAAATAHTSATDQMLKSTAGLLLYGVPNRGLSIESLRPMVHGQPNHALVDDMRPESTFLDTLHRNFCNHFTFADSEIISFWETKQSPTAREQGDGTWKMNGPMEVLVSKSSATGSRPNEPLFNDYPINATHSEIVKFKTPMDGNYTLVRDKVKQFRDEA</sequence>
<evidence type="ECO:0000256" key="1">
    <source>
        <dbReference type="ARBA" id="ARBA00004173"/>
    </source>
</evidence>
<dbReference type="EMBL" id="ML119220">
    <property type="protein sequence ID" value="RPB06788.1"/>
    <property type="molecule type" value="Genomic_DNA"/>
</dbReference>
<feature type="non-terminal residue" evidence="7">
    <location>
        <position position="1"/>
    </location>
</feature>
<dbReference type="PANTHER" id="PTHR48182">
    <property type="entry name" value="PROTEIN SERAC1"/>
    <property type="match status" value="1"/>
</dbReference>
<dbReference type="SUPFAM" id="SSF53474">
    <property type="entry name" value="alpha/beta-Hydrolases"/>
    <property type="match status" value="1"/>
</dbReference>
<gene>
    <name evidence="7" type="ORF">P167DRAFT_464963</name>
</gene>
<reference evidence="7 8" key="1">
    <citation type="journal article" date="2018" name="Nat. Ecol. Evol.">
        <title>Pezizomycetes genomes reveal the molecular basis of ectomycorrhizal truffle lifestyle.</title>
        <authorList>
            <person name="Murat C."/>
            <person name="Payen T."/>
            <person name="Noel B."/>
            <person name="Kuo A."/>
            <person name="Morin E."/>
            <person name="Chen J."/>
            <person name="Kohler A."/>
            <person name="Krizsan K."/>
            <person name="Balestrini R."/>
            <person name="Da Silva C."/>
            <person name="Montanini B."/>
            <person name="Hainaut M."/>
            <person name="Levati E."/>
            <person name="Barry K.W."/>
            <person name="Belfiori B."/>
            <person name="Cichocki N."/>
            <person name="Clum A."/>
            <person name="Dockter R.B."/>
            <person name="Fauchery L."/>
            <person name="Guy J."/>
            <person name="Iotti M."/>
            <person name="Le Tacon F."/>
            <person name="Lindquist E.A."/>
            <person name="Lipzen A."/>
            <person name="Malagnac F."/>
            <person name="Mello A."/>
            <person name="Molinier V."/>
            <person name="Miyauchi S."/>
            <person name="Poulain J."/>
            <person name="Riccioni C."/>
            <person name="Rubini A."/>
            <person name="Sitrit Y."/>
            <person name="Splivallo R."/>
            <person name="Traeger S."/>
            <person name="Wang M."/>
            <person name="Zifcakova L."/>
            <person name="Wipf D."/>
            <person name="Zambonelli A."/>
            <person name="Paolocci F."/>
            <person name="Nowrousian M."/>
            <person name="Ottonello S."/>
            <person name="Baldrian P."/>
            <person name="Spatafora J.W."/>
            <person name="Henrissat B."/>
            <person name="Nagy L.G."/>
            <person name="Aury J.M."/>
            <person name="Wincker P."/>
            <person name="Grigoriev I.V."/>
            <person name="Bonfante P."/>
            <person name="Martin F.M."/>
        </authorList>
    </citation>
    <scope>NUCLEOTIDE SEQUENCE [LARGE SCALE GENOMIC DNA]</scope>
    <source>
        <strain evidence="7 8">CCBAS932</strain>
    </source>
</reference>
<dbReference type="InterPro" id="IPR052374">
    <property type="entry name" value="SERAC1"/>
</dbReference>
<dbReference type="Proteomes" id="UP000277580">
    <property type="component" value="Unassembled WGS sequence"/>
</dbReference>
<dbReference type="InterPro" id="IPR029058">
    <property type="entry name" value="AB_hydrolase_fold"/>
</dbReference>
<accession>A0A3N4KBE8</accession>
<dbReference type="GO" id="GO:0005739">
    <property type="term" value="C:mitochondrion"/>
    <property type="evidence" value="ECO:0007669"/>
    <property type="project" value="UniProtKB-SubCell"/>
</dbReference>
<keyword evidence="5" id="KW-0496">Mitochondrion</keyword>
<feature type="non-terminal residue" evidence="7">
    <location>
        <position position="256"/>
    </location>
</feature>
<dbReference type="InParanoid" id="A0A3N4KBE8"/>
<keyword evidence="8" id="KW-1185">Reference proteome</keyword>
<dbReference type="GO" id="GO:0016020">
    <property type="term" value="C:membrane"/>
    <property type="evidence" value="ECO:0007669"/>
    <property type="project" value="UniProtKB-SubCell"/>
</dbReference>
<proteinExistence type="predicted"/>
<evidence type="ECO:0000256" key="4">
    <source>
        <dbReference type="ARBA" id="ARBA00022824"/>
    </source>
</evidence>
<comment type="subcellular location">
    <subcellularLocation>
        <location evidence="2">Endoplasmic reticulum</location>
    </subcellularLocation>
    <subcellularLocation>
        <location evidence="3">Membrane</location>
    </subcellularLocation>
    <subcellularLocation>
        <location evidence="1">Mitochondrion</location>
    </subcellularLocation>
</comment>
<evidence type="ECO:0000313" key="7">
    <source>
        <dbReference type="EMBL" id="RPB06788.1"/>
    </source>
</evidence>
<evidence type="ECO:0000313" key="8">
    <source>
        <dbReference type="Proteomes" id="UP000277580"/>
    </source>
</evidence>
<keyword evidence="4" id="KW-0256">Endoplasmic reticulum</keyword>
<dbReference type="AlphaFoldDB" id="A0A3N4KBE8"/>
<evidence type="ECO:0008006" key="9">
    <source>
        <dbReference type="Google" id="ProtNLM"/>
    </source>
</evidence>
<evidence type="ECO:0000256" key="6">
    <source>
        <dbReference type="ARBA" id="ARBA00023136"/>
    </source>
</evidence>
<dbReference type="GO" id="GO:0005783">
    <property type="term" value="C:endoplasmic reticulum"/>
    <property type="evidence" value="ECO:0007669"/>
    <property type="project" value="UniProtKB-SubCell"/>
</dbReference>
<evidence type="ECO:0000256" key="5">
    <source>
        <dbReference type="ARBA" id="ARBA00023128"/>
    </source>
</evidence>